<dbReference type="PANTHER" id="PTHR35335">
    <property type="entry name" value="UPF0716 PROTEIN FXSA"/>
    <property type="match status" value="1"/>
</dbReference>
<keyword evidence="2" id="KW-0472">Membrane</keyword>
<dbReference type="InterPro" id="IPR007313">
    <property type="entry name" value="FxsA"/>
</dbReference>
<evidence type="ECO:0000256" key="1">
    <source>
        <dbReference type="SAM" id="MobiDB-lite"/>
    </source>
</evidence>
<comment type="caution">
    <text evidence="3">The sequence shown here is derived from an EMBL/GenBank/DDBJ whole genome shotgun (WGS) entry which is preliminary data.</text>
</comment>
<proteinExistence type="predicted"/>
<feature type="transmembrane region" description="Helical" evidence="2">
    <location>
        <begin position="70"/>
        <end position="89"/>
    </location>
</feature>
<dbReference type="Pfam" id="PF04186">
    <property type="entry name" value="FxsA"/>
    <property type="match status" value="1"/>
</dbReference>
<organism evidence="3 4">
    <name type="scientific">Saccharopolyspora elongata</name>
    <dbReference type="NCBI Taxonomy" id="2530387"/>
    <lineage>
        <taxon>Bacteria</taxon>
        <taxon>Bacillati</taxon>
        <taxon>Actinomycetota</taxon>
        <taxon>Actinomycetes</taxon>
        <taxon>Pseudonocardiales</taxon>
        <taxon>Pseudonocardiaceae</taxon>
        <taxon>Saccharopolyspora</taxon>
    </lineage>
</organism>
<protein>
    <submittedName>
        <fullName evidence="3">FxsA family protein</fullName>
    </submittedName>
</protein>
<sequence length="184" mass="20067">MPILVLLLVAGVVEIAVLVAIGQAIGVLPTIGLLIAAAVLGTWLVRWQGRRTLQEFREAARQRRPPEKELSDGVLIAAAGILIIMPGFISDIAGLLCLFPPTRALLRNRMLRAAERRSKAMQDQMWLHTQRAYRRQGATAPGEDVIDGEVVSVTEDDEPTATGPELLPPQRSAQAERPDGSPRR</sequence>
<dbReference type="EMBL" id="SMKW01000003">
    <property type="protein sequence ID" value="TDD55559.1"/>
    <property type="molecule type" value="Genomic_DNA"/>
</dbReference>
<gene>
    <name evidence="3" type="ORF">E1288_03690</name>
</gene>
<dbReference type="Proteomes" id="UP000294947">
    <property type="component" value="Unassembled WGS sequence"/>
</dbReference>
<name>A0A4R4ZE47_9PSEU</name>
<dbReference type="AlphaFoldDB" id="A0A4R4ZE47"/>
<dbReference type="RefSeq" id="WP_132480696.1">
    <property type="nucleotide sequence ID" value="NZ_SMKW01000003.1"/>
</dbReference>
<dbReference type="PANTHER" id="PTHR35335:SF1">
    <property type="entry name" value="UPF0716 PROTEIN FXSA"/>
    <property type="match status" value="1"/>
</dbReference>
<accession>A0A4R4ZE47</accession>
<feature type="compositionally biased region" description="Basic and acidic residues" evidence="1">
    <location>
        <begin position="174"/>
        <end position="184"/>
    </location>
</feature>
<evidence type="ECO:0000313" key="4">
    <source>
        <dbReference type="Proteomes" id="UP000294947"/>
    </source>
</evidence>
<dbReference type="OrthoDB" id="9792788at2"/>
<evidence type="ECO:0000313" key="3">
    <source>
        <dbReference type="EMBL" id="TDD55559.1"/>
    </source>
</evidence>
<keyword evidence="2" id="KW-1133">Transmembrane helix</keyword>
<keyword evidence="2" id="KW-0812">Transmembrane</keyword>
<dbReference type="NCBIfam" id="NF008528">
    <property type="entry name" value="PRK11463.1-2"/>
    <property type="match status" value="1"/>
</dbReference>
<reference evidence="3 4" key="1">
    <citation type="submission" date="2019-03" db="EMBL/GenBank/DDBJ databases">
        <title>Draft genome sequences of novel Actinobacteria.</title>
        <authorList>
            <person name="Sahin N."/>
            <person name="Ay H."/>
            <person name="Saygin H."/>
        </authorList>
    </citation>
    <scope>NUCLEOTIDE SEQUENCE [LARGE SCALE GENOMIC DNA]</scope>
    <source>
        <strain evidence="3 4">7K502</strain>
    </source>
</reference>
<dbReference type="GO" id="GO:0016020">
    <property type="term" value="C:membrane"/>
    <property type="evidence" value="ECO:0007669"/>
    <property type="project" value="InterPro"/>
</dbReference>
<evidence type="ECO:0000256" key="2">
    <source>
        <dbReference type="SAM" id="Phobius"/>
    </source>
</evidence>
<feature type="transmembrane region" description="Helical" evidence="2">
    <location>
        <begin position="30"/>
        <end position="49"/>
    </location>
</feature>
<keyword evidence="4" id="KW-1185">Reference proteome</keyword>
<feature type="region of interest" description="Disordered" evidence="1">
    <location>
        <begin position="137"/>
        <end position="184"/>
    </location>
</feature>